<dbReference type="InterPro" id="IPR008269">
    <property type="entry name" value="Lon_proteolytic"/>
</dbReference>
<name>A0ABX9XDU3_9PSED</name>
<dbReference type="InterPro" id="IPR014721">
    <property type="entry name" value="Ribsml_uS5_D2-typ_fold_subgr"/>
</dbReference>
<organism evidence="2 3">
    <name type="scientific">Pseudomonas neustonica</name>
    <dbReference type="NCBI Taxonomy" id="2487346"/>
    <lineage>
        <taxon>Bacteria</taxon>
        <taxon>Pseudomonadati</taxon>
        <taxon>Pseudomonadota</taxon>
        <taxon>Gammaproteobacteria</taxon>
        <taxon>Pseudomonadales</taxon>
        <taxon>Pseudomonadaceae</taxon>
        <taxon>Pseudomonas</taxon>
    </lineage>
</organism>
<proteinExistence type="predicted"/>
<dbReference type="EMBL" id="RKKU01000030">
    <property type="protein sequence ID" value="ROZ81459.1"/>
    <property type="molecule type" value="Genomic_DNA"/>
</dbReference>
<feature type="domain" description="Lon proteolytic" evidence="1">
    <location>
        <begin position="1"/>
        <end position="36"/>
    </location>
</feature>
<evidence type="ECO:0000313" key="3">
    <source>
        <dbReference type="Proteomes" id="UP000275199"/>
    </source>
</evidence>
<keyword evidence="3" id="KW-1185">Reference proteome</keyword>
<protein>
    <recommendedName>
        <fullName evidence="1">Lon proteolytic domain-containing protein</fullName>
    </recommendedName>
</protein>
<dbReference type="Gene3D" id="3.30.230.10">
    <property type="match status" value="1"/>
</dbReference>
<evidence type="ECO:0000313" key="2">
    <source>
        <dbReference type="EMBL" id="ROZ81459.1"/>
    </source>
</evidence>
<dbReference type="RefSeq" id="WP_148082291.1">
    <property type="nucleotide sequence ID" value="NZ_RKKU01000030.1"/>
</dbReference>
<dbReference type="Pfam" id="PF05362">
    <property type="entry name" value="Lon_C"/>
    <property type="match status" value="1"/>
</dbReference>
<dbReference type="Proteomes" id="UP000275199">
    <property type="component" value="Unassembled WGS sequence"/>
</dbReference>
<feature type="non-terminal residue" evidence="2">
    <location>
        <position position="1"/>
    </location>
</feature>
<gene>
    <name evidence="2" type="ORF">EF096_17630</name>
</gene>
<evidence type="ECO:0000259" key="1">
    <source>
        <dbReference type="Pfam" id="PF05362"/>
    </source>
</evidence>
<sequence length="37" mass="4325">LPDANQGDYEELPDYLKQGMTIHFATHFRDVAKKLFD</sequence>
<reference evidence="2 3" key="1">
    <citation type="submission" date="2018-11" db="EMBL/GenBank/DDBJ databases">
        <authorList>
            <person name="Jang G.I."/>
            <person name="Hwang C.Y."/>
        </authorList>
    </citation>
    <scope>NUCLEOTIDE SEQUENCE [LARGE SCALE GENOMIC DNA]</scope>
    <source>
        <strain evidence="2 3">SSM26</strain>
    </source>
</reference>
<comment type="caution">
    <text evidence="2">The sequence shown here is derived from an EMBL/GenBank/DDBJ whole genome shotgun (WGS) entry which is preliminary data.</text>
</comment>
<accession>A0ABX9XDU3</accession>